<dbReference type="EMBL" id="QCYY01000520">
    <property type="protein sequence ID" value="ROT84618.1"/>
    <property type="molecule type" value="Genomic_DNA"/>
</dbReference>
<reference evidence="2 3" key="2">
    <citation type="submission" date="2019-01" db="EMBL/GenBank/DDBJ databases">
        <title>The decoding of complex shrimp genome reveals the adaptation for benthos swimmer, frequently molting mechanism and breeding impact on genome.</title>
        <authorList>
            <person name="Sun Y."/>
            <person name="Gao Y."/>
            <person name="Yu Y."/>
        </authorList>
    </citation>
    <scope>NUCLEOTIDE SEQUENCE [LARGE SCALE GENOMIC DNA]</scope>
    <source>
        <tissue evidence="2">Muscle</tissue>
    </source>
</reference>
<evidence type="ECO:0000313" key="3">
    <source>
        <dbReference type="Proteomes" id="UP000283509"/>
    </source>
</evidence>
<feature type="compositionally biased region" description="Polar residues" evidence="1">
    <location>
        <begin position="161"/>
        <end position="178"/>
    </location>
</feature>
<accession>A0A3R7QZE2</accession>
<feature type="region of interest" description="Disordered" evidence="1">
    <location>
        <begin position="136"/>
        <end position="190"/>
    </location>
</feature>
<keyword evidence="3" id="KW-1185">Reference proteome</keyword>
<sequence>MKKNIHFVNIGGNVLDPKRSFTCVRCVRYLYERLEASVSHSLSQDTADGLRIEPDEENETALECLEIVEEKIVVEDDIEECKAEENTCTAVTYVYNNPSINTIEKLCLQRDQMEGMTSVPLSHYLRTCEGDAEAIDSLPSPWNLEEEDNPHPDEDDFQEKFSASQQESISCQVGSNGMSRMKRDRDDTDNNCATKRARTVFGRRQRNPEWLEEELTSDLGSHQPWYLKVESNSHDSGVCCNSGQSPYYPHPLLSTINELYKGASPSQVEESNKAKKGEPYMGQIPHELYNKSGATTPCSDADNDLNTPQMTPVREADSQQCIFKDWTLSYTASGFDSDFERLWNDS</sequence>
<gene>
    <name evidence="2" type="ORF">C7M84_022209</name>
</gene>
<reference evidence="2 3" key="1">
    <citation type="submission" date="2018-04" db="EMBL/GenBank/DDBJ databases">
        <authorList>
            <person name="Zhang X."/>
            <person name="Yuan J."/>
            <person name="Li F."/>
            <person name="Xiang J."/>
        </authorList>
    </citation>
    <scope>NUCLEOTIDE SEQUENCE [LARGE SCALE GENOMIC DNA]</scope>
    <source>
        <tissue evidence="2">Muscle</tissue>
    </source>
</reference>
<dbReference type="AlphaFoldDB" id="A0A3R7QZE2"/>
<dbReference type="Proteomes" id="UP000283509">
    <property type="component" value="Unassembled WGS sequence"/>
</dbReference>
<feature type="compositionally biased region" description="Polar residues" evidence="1">
    <location>
        <begin position="294"/>
        <end position="310"/>
    </location>
</feature>
<protein>
    <submittedName>
        <fullName evidence="2">Uncharacterized protein</fullName>
    </submittedName>
</protein>
<proteinExistence type="predicted"/>
<organism evidence="2 3">
    <name type="scientific">Penaeus vannamei</name>
    <name type="common">Whiteleg shrimp</name>
    <name type="synonym">Litopenaeus vannamei</name>
    <dbReference type="NCBI Taxonomy" id="6689"/>
    <lineage>
        <taxon>Eukaryota</taxon>
        <taxon>Metazoa</taxon>
        <taxon>Ecdysozoa</taxon>
        <taxon>Arthropoda</taxon>
        <taxon>Crustacea</taxon>
        <taxon>Multicrustacea</taxon>
        <taxon>Malacostraca</taxon>
        <taxon>Eumalacostraca</taxon>
        <taxon>Eucarida</taxon>
        <taxon>Decapoda</taxon>
        <taxon>Dendrobranchiata</taxon>
        <taxon>Penaeoidea</taxon>
        <taxon>Penaeidae</taxon>
        <taxon>Penaeus</taxon>
    </lineage>
</organism>
<feature type="compositionally biased region" description="Acidic residues" evidence="1">
    <location>
        <begin position="144"/>
        <end position="157"/>
    </location>
</feature>
<feature type="region of interest" description="Disordered" evidence="1">
    <location>
        <begin position="294"/>
        <end position="313"/>
    </location>
</feature>
<dbReference type="OrthoDB" id="6352672at2759"/>
<name>A0A3R7QZE2_PENVA</name>
<comment type="caution">
    <text evidence="2">The sequence shown here is derived from an EMBL/GenBank/DDBJ whole genome shotgun (WGS) entry which is preliminary data.</text>
</comment>
<evidence type="ECO:0000256" key="1">
    <source>
        <dbReference type="SAM" id="MobiDB-lite"/>
    </source>
</evidence>
<evidence type="ECO:0000313" key="2">
    <source>
        <dbReference type="EMBL" id="ROT84618.1"/>
    </source>
</evidence>